<keyword evidence="3" id="KW-0326">Glycosidase</keyword>
<evidence type="ECO:0000259" key="4">
    <source>
        <dbReference type="Pfam" id="PF22422"/>
    </source>
</evidence>
<dbReference type="InterPro" id="IPR054491">
    <property type="entry name" value="MGH1-like_GH"/>
</dbReference>
<reference evidence="5 6" key="1">
    <citation type="submission" date="2021-12" db="EMBL/GenBank/DDBJ databases">
        <title>Genome sequencing of bacteria with rrn-lacking chromosome and rrn-plasmid.</title>
        <authorList>
            <person name="Anda M."/>
            <person name="Iwasaki W."/>
        </authorList>
    </citation>
    <scope>NUCLEOTIDE SEQUENCE [LARGE SCALE GENOMIC DNA]</scope>
    <source>
        <strain evidence="5 6">NBRC 15940</strain>
    </source>
</reference>
<dbReference type="GO" id="GO:0006487">
    <property type="term" value="P:protein N-linked glycosylation"/>
    <property type="evidence" value="ECO:0007669"/>
    <property type="project" value="TreeGrafter"/>
</dbReference>
<dbReference type="Gene3D" id="1.50.10.10">
    <property type="match status" value="1"/>
</dbReference>
<dbReference type="PROSITE" id="PS51257">
    <property type="entry name" value="PROKAR_LIPOPROTEIN"/>
    <property type="match status" value="1"/>
</dbReference>
<evidence type="ECO:0000256" key="1">
    <source>
        <dbReference type="ARBA" id="ARBA00010833"/>
    </source>
</evidence>
<keyword evidence="2" id="KW-0378">Hydrolase</keyword>
<dbReference type="PANTHER" id="PTHR10412:SF11">
    <property type="entry name" value="MANNOSYL-OLIGOSACCHARIDE GLUCOSIDASE"/>
    <property type="match status" value="1"/>
</dbReference>
<dbReference type="SUPFAM" id="SSF48208">
    <property type="entry name" value="Six-hairpin glycosidases"/>
    <property type="match status" value="1"/>
</dbReference>
<keyword evidence="6" id="KW-1185">Reference proteome</keyword>
<organism evidence="5 6">
    <name type="scientific">Persicobacter diffluens</name>
    <dbReference type="NCBI Taxonomy" id="981"/>
    <lineage>
        <taxon>Bacteria</taxon>
        <taxon>Pseudomonadati</taxon>
        <taxon>Bacteroidota</taxon>
        <taxon>Cytophagia</taxon>
        <taxon>Cytophagales</taxon>
        <taxon>Persicobacteraceae</taxon>
        <taxon>Persicobacter</taxon>
    </lineage>
</organism>
<gene>
    <name evidence="5" type="ORF">PEDI_46390</name>
</gene>
<dbReference type="Proteomes" id="UP001310022">
    <property type="component" value="Unassembled WGS sequence"/>
</dbReference>
<protein>
    <recommendedName>
        <fullName evidence="4">Mannosylglycerate hydrolase MGH1-like glycoside hydrolase domain-containing protein</fullName>
    </recommendedName>
</protein>
<evidence type="ECO:0000313" key="5">
    <source>
        <dbReference type="EMBL" id="GJM64087.1"/>
    </source>
</evidence>
<evidence type="ECO:0000256" key="2">
    <source>
        <dbReference type="ARBA" id="ARBA00022801"/>
    </source>
</evidence>
<accession>A0AAN4W2U3</accession>
<evidence type="ECO:0000256" key="3">
    <source>
        <dbReference type="ARBA" id="ARBA00023295"/>
    </source>
</evidence>
<dbReference type="GO" id="GO:0004573">
    <property type="term" value="F:Glc3Man9GlcNAc2 oligosaccharide glucosidase activity"/>
    <property type="evidence" value="ECO:0007669"/>
    <property type="project" value="InterPro"/>
</dbReference>
<dbReference type="GO" id="GO:0009311">
    <property type="term" value="P:oligosaccharide metabolic process"/>
    <property type="evidence" value="ECO:0007669"/>
    <property type="project" value="InterPro"/>
</dbReference>
<dbReference type="InterPro" id="IPR012341">
    <property type="entry name" value="6hp_glycosidase-like_sf"/>
</dbReference>
<comment type="caution">
    <text evidence="5">The sequence shown here is derived from an EMBL/GenBank/DDBJ whole genome shotgun (WGS) entry which is preliminary data.</text>
</comment>
<dbReference type="InterPro" id="IPR008928">
    <property type="entry name" value="6-hairpin_glycosidase_sf"/>
</dbReference>
<dbReference type="Pfam" id="PF22422">
    <property type="entry name" value="MGH1-like_GH"/>
    <property type="match status" value="1"/>
</dbReference>
<comment type="similarity">
    <text evidence="1">Belongs to the glycosyl hydrolase 63 family.</text>
</comment>
<feature type="domain" description="Mannosylglycerate hydrolase MGH1-like glycoside hydrolase" evidence="4">
    <location>
        <begin position="295"/>
        <end position="627"/>
    </location>
</feature>
<dbReference type="PANTHER" id="PTHR10412">
    <property type="entry name" value="MANNOSYL-OLIGOSACCHARIDE GLUCOSIDASE"/>
    <property type="match status" value="1"/>
</dbReference>
<dbReference type="EMBL" id="BQKE01000004">
    <property type="protein sequence ID" value="GJM64087.1"/>
    <property type="molecule type" value="Genomic_DNA"/>
</dbReference>
<evidence type="ECO:0000313" key="6">
    <source>
        <dbReference type="Proteomes" id="UP001310022"/>
    </source>
</evidence>
<name>A0AAN4W2U3_9BACT</name>
<dbReference type="AlphaFoldDB" id="A0AAN4W2U3"/>
<proteinExistence type="inferred from homology"/>
<dbReference type="RefSeq" id="WP_338239170.1">
    <property type="nucleotide sequence ID" value="NZ_BQKE01000004.1"/>
</dbReference>
<sequence>MFRSIFIFFVVLTTACSVNNGAEQRSLLIDAFDHGSWNGLVMLDQKSKQVAAFRFNSYYLSEGEFSYFAGKALDAPVSYANNGDSIYHHIKKVGLKSSNNDYASLQWQQKQATWHLQWGKTNSEDLYGQLVNDHADHHGLIVECYLPFEQKGILHFEKNQLKTNTFHLLFDQQPTKIVSSSVPLKEEQVREFIEKGYAQSKQINGSYLYLLYSNINSLKFKLNNNSGLGWEQFDQLFQKLEAKTIENRVRVSTAHGNVADALIDNLNWMRAYIPDAGKTYVPAGRTWDWGGWAIFEWDAFFNSLSLSIDNPVLAKENLDALYWAQYENGNMPNYRCGDSGSLDHSQPPIGPWVVWKMYQRTHDVSLLKDGYPKLKKWYDWWYAKNTNGNPRRDGNKDGLFEWGADADKAKTKLKMAMYESGADDSPRFDSASYSYQTWTMNMNAIDLNCQMVSMNDHMAKIAKVIGMADSSDYEEEKQRLTELINAQLWDQKDQRYKDRYWDGQWSQTYGPEHFYPLFSGVASQEQADAIVKDLMNPDLFWGEYVLPTVSKNDPRFPDQQYWRGSIWPPTNYLIFDGLVKYGYDSLATALAEKSMTMYMRNLKEKQTSQENYDCRSGWGDGQKFQSWASLFNFMWLENKVVKTDDGYRFGNLNEDDFSIEDLLVAGKSFNLTQKNGHLNIQINDRDFLSSDVPILCKGFVFENNRLYGKIISHHFGEVKFPTYEAIQKIKPGENLIDLKNINL</sequence>
<dbReference type="InterPro" id="IPR004888">
    <property type="entry name" value="Glycoside_hydrolase_63"/>
</dbReference>